<reference evidence="8 9" key="1">
    <citation type="submission" date="2018-12" db="EMBL/GenBank/DDBJ databases">
        <authorList>
            <person name="Sun L."/>
            <person name="Chen Z."/>
        </authorList>
    </citation>
    <scope>NUCLEOTIDE SEQUENCE [LARGE SCALE GENOMIC DNA]</scope>
    <source>
        <strain evidence="8 9">DSM 15890</strain>
    </source>
</reference>
<dbReference type="Proteomes" id="UP000279446">
    <property type="component" value="Unassembled WGS sequence"/>
</dbReference>
<dbReference type="GO" id="GO:0000272">
    <property type="term" value="P:polysaccharide catabolic process"/>
    <property type="evidence" value="ECO:0007669"/>
    <property type="project" value="UniProtKB-KW"/>
</dbReference>
<evidence type="ECO:0000313" key="9">
    <source>
        <dbReference type="Proteomes" id="UP000279446"/>
    </source>
</evidence>
<dbReference type="Gene3D" id="1.50.10.10">
    <property type="match status" value="1"/>
</dbReference>
<dbReference type="InterPro" id="IPR012341">
    <property type="entry name" value="6hp_glycosidase-like_sf"/>
</dbReference>
<feature type="domain" description="Glycoside hydrolase family 9" evidence="6">
    <location>
        <begin position="112"/>
        <end position="529"/>
    </location>
</feature>
<dbReference type="AlphaFoldDB" id="A0A3S1C9M8"/>
<evidence type="ECO:0000256" key="4">
    <source>
        <dbReference type="ARBA" id="ARBA00023295"/>
    </source>
</evidence>
<evidence type="ECO:0000259" key="7">
    <source>
        <dbReference type="Pfam" id="PF02927"/>
    </source>
</evidence>
<dbReference type="GO" id="GO:0008810">
    <property type="term" value="F:cellulase activity"/>
    <property type="evidence" value="ECO:0007669"/>
    <property type="project" value="InterPro"/>
</dbReference>
<proteinExistence type="inferred from homology"/>
<feature type="domain" description="Cellulase Ig-like" evidence="7">
    <location>
        <begin position="9"/>
        <end position="90"/>
    </location>
</feature>
<evidence type="ECO:0000256" key="2">
    <source>
        <dbReference type="ARBA" id="ARBA00022801"/>
    </source>
</evidence>
<dbReference type="InterPro" id="IPR004197">
    <property type="entry name" value="Cellulase_Ig-like"/>
</dbReference>
<organism evidence="8 9">
    <name type="scientific">Paenibacillus anaericanus</name>
    <dbReference type="NCBI Taxonomy" id="170367"/>
    <lineage>
        <taxon>Bacteria</taxon>
        <taxon>Bacillati</taxon>
        <taxon>Bacillota</taxon>
        <taxon>Bacilli</taxon>
        <taxon>Bacillales</taxon>
        <taxon>Paenibacillaceae</taxon>
        <taxon>Paenibacillus</taxon>
    </lineage>
</organism>
<dbReference type="PANTHER" id="PTHR22298">
    <property type="entry name" value="ENDO-1,4-BETA-GLUCANASE"/>
    <property type="match status" value="1"/>
</dbReference>
<evidence type="ECO:0000259" key="6">
    <source>
        <dbReference type="Pfam" id="PF00759"/>
    </source>
</evidence>
<dbReference type="OrthoDB" id="9808897at2"/>
<dbReference type="InterPro" id="IPR008928">
    <property type="entry name" value="6-hairpin_glycosidase_sf"/>
</dbReference>
<keyword evidence="2 8" id="KW-0378">Hydrolase</keyword>
<sequence>MHRKGNEVTMKILMNHIGYARCASKHAVIIGQDGDEAGKFRIVEGATGSVVYSGTAVNSGPVNRWKDWYFWTLDFDSVQEEGSYYIECDTSAGNLRSYEFLIKDNLLGIQSLSDVIFYFKAQRCTGDFDRADHHIPFAGDRKGRHDLHGGWYDATGDYGKHLSHQSHTTYFNPQQGSFTAWVLFKAHELLEDSGNPRYFQFKRRIMDEAMYGADYMYRMMAPSGTFFRSVKRVGEFMKAEDRVISFQYKGSSTQFGDAATAGEEVITDESYETGFRQGAGFAIAALAAASRYSYPGDYTREQYLEAAKEAYSYLEENNHRYLNDGRSNILDEYCTLTALTELYKASLEPDYLKKAGESADRLLEYLHSSGDWKDYWSANDEGRPFFHPSDAGLPAIALLNYLEIEKNKDMRAKVLETVKKAMQFELGITKEVSNPFGLARQLVQSSEGSRYTAFFLPHQTEASPWWQGENARLASLAAAARLLSKHLDEQDNLKAELQVYADHQLNWILGLNPYDSCMLQGSGRNNPEYHFVYGFDYMNCPGGICNGITGDPSNEEGIEFFTKSIPGVIDDNWRWGEQWLPHASWYMYAVALGDLN</sequence>
<evidence type="ECO:0000256" key="1">
    <source>
        <dbReference type="ARBA" id="ARBA00007072"/>
    </source>
</evidence>
<dbReference type="EMBL" id="RZNY01000007">
    <property type="protein sequence ID" value="RUT46770.1"/>
    <property type="molecule type" value="Genomic_DNA"/>
</dbReference>
<dbReference type="InterPro" id="IPR001701">
    <property type="entry name" value="Glyco_hydro_9"/>
</dbReference>
<evidence type="ECO:0000256" key="3">
    <source>
        <dbReference type="ARBA" id="ARBA00023277"/>
    </source>
</evidence>
<dbReference type="CDD" id="cd02850">
    <property type="entry name" value="E_set_Cellulase_N"/>
    <property type="match status" value="1"/>
</dbReference>
<evidence type="ECO:0000313" key="8">
    <source>
        <dbReference type="EMBL" id="RUT46770.1"/>
    </source>
</evidence>
<dbReference type="InterPro" id="IPR013783">
    <property type="entry name" value="Ig-like_fold"/>
</dbReference>
<dbReference type="SUPFAM" id="SSF48208">
    <property type="entry name" value="Six-hairpin glycosidases"/>
    <property type="match status" value="1"/>
</dbReference>
<protein>
    <submittedName>
        <fullName evidence="8">Glycoside hydrolase</fullName>
    </submittedName>
</protein>
<comment type="similarity">
    <text evidence="1">Belongs to the glycosyl hydrolase 9 (cellulase E) family.</text>
</comment>
<keyword evidence="3" id="KW-0119">Carbohydrate metabolism</keyword>
<accession>A0A3S1C9M8</accession>
<comment type="caution">
    <text evidence="8">The sequence shown here is derived from an EMBL/GenBank/DDBJ whole genome shotgun (WGS) entry which is preliminary data.</text>
</comment>
<dbReference type="Pfam" id="PF00759">
    <property type="entry name" value="Glyco_hydro_9"/>
    <property type="match status" value="1"/>
</dbReference>
<evidence type="ECO:0000256" key="5">
    <source>
        <dbReference type="ARBA" id="ARBA00023326"/>
    </source>
</evidence>
<name>A0A3S1C9M8_9BACL</name>
<dbReference type="SUPFAM" id="SSF81296">
    <property type="entry name" value="E set domains"/>
    <property type="match status" value="1"/>
</dbReference>
<keyword evidence="9" id="KW-1185">Reference proteome</keyword>
<gene>
    <name evidence="8" type="ORF">EJP82_11100</name>
</gene>
<dbReference type="Pfam" id="PF02927">
    <property type="entry name" value="CelD_N"/>
    <property type="match status" value="1"/>
</dbReference>
<keyword evidence="5" id="KW-0624">Polysaccharide degradation</keyword>
<dbReference type="Gene3D" id="2.60.40.10">
    <property type="entry name" value="Immunoglobulins"/>
    <property type="match status" value="1"/>
</dbReference>
<dbReference type="InterPro" id="IPR014756">
    <property type="entry name" value="Ig_E-set"/>
</dbReference>
<keyword evidence="4" id="KW-0326">Glycosidase</keyword>